<sequence>MPEHNERRTPDVSVVIIGYNDAARLPTAVRSVLDQTLHNVEVVVVDDHSSDDTPKVAAHLAAQDPRVSYHRLEENSGGCSKPRNTGIDHARGRYVMFLDSDDVLDRHACLNMLQAAEENDADLVSGVCIRRHVNRSGRVEDVPWWPELYTERRVLESVADLPDLLRDTLSTNKCYRREFLNAHRIRFPEGFHWEDLLFSATAYLNARRIVLIPNPVYYWEVMVRAAAKSISNQRSNIRNVRDRIGIHRRVDAELDRFPDEVGRAEIRLAKAVKFLEHDLVLYLRELPYQAPEYIEECRTLFRDYLATLPLEQAFALCPHRVAVAGAYLLLREDWPNLVTISENLLDRTRVTTDLVERDGRVYWCDDGYLQDELGRIALDVTEAGYHQRSLAESNLATRLTGLEVVSAGRKSGKIRLSGETVNPLGKVPSDAALSAQLEFRPGQRAVRQYRVKVAEVRHEGSRIRWTGEVDVSRVVRPLGVLDPMFEVRFRLKAGDLGTMATRVTAIELPPGAADLELPARPLLTKLVGDRWVVRINHRGVLTLQIAARNAVARKVNAAFEANATGTGGGRVLRVVRKVMRAAQKANRLQVKRRGLKLFSRLPVKRGSVVFESHMGLSYSDSPKYIYEALRRHKYAGRMYWSYEENTNGFPKDAALVKRLSWGYVWALARAEFWVDNQGFPRWINKRKQTTYIQTWHGTALKTMGVNTPQVRAMLTDQRNELIRAVNRFDAFLVRSEYDVRTLVEAFEMRAEPLRTGYPRNDILLAPDVAEHSAALRARFGFPTDRTVLLYAPTFRQGSGNFEPGFSFEEFAREFGDTHLLLVRAHYLNTVSVPASARGAVQDVSKYPDVSELFLAADALITDFSSVIFDYSLLDRPILFFAADEAGYSRDRGTYFDLAAEAPGPYTTDVGAFFKEIRTLTAEDRYAEARRAFAQRYGEYEHGDAAEQVYRRFFAKGGK</sequence>
<dbReference type="CDD" id="cd00761">
    <property type="entry name" value="Glyco_tranf_GTA_type"/>
    <property type="match status" value="1"/>
</dbReference>
<dbReference type="AlphaFoldDB" id="A0A941EIU9"/>
<dbReference type="GO" id="GO:0019350">
    <property type="term" value="P:teichoic acid biosynthetic process"/>
    <property type="evidence" value="ECO:0007669"/>
    <property type="project" value="UniProtKB-KW"/>
</dbReference>
<keyword evidence="3" id="KW-1003">Cell membrane</keyword>
<dbReference type="InterPro" id="IPR043149">
    <property type="entry name" value="TagF_N"/>
</dbReference>
<evidence type="ECO:0000259" key="7">
    <source>
        <dbReference type="Pfam" id="PF00535"/>
    </source>
</evidence>
<comment type="subcellular location">
    <subcellularLocation>
        <location evidence="1">Cell membrane</location>
        <topology evidence="1">Peripheral membrane protein</topology>
    </subcellularLocation>
</comment>
<dbReference type="InterPro" id="IPR043148">
    <property type="entry name" value="TagF_C"/>
</dbReference>
<evidence type="ECO:0000256" key="2">
    <source>
        <dbReference type="ARBA" id="ARBA00010488"/>
    </source>
</evidence>
<proteinExistence type="inferred from homology"/>
<evidence type="ECO:0000313" key="9">
    <source>
        <dbReference type="Proteomes" id="UP000675781"/>
    </source>
</evidence>
<dbReference type="SUPFAM" id="SSF53756">
    <property type="entry name" value="UDP-Glycosyltransferase/glycogen phosphorylase"/>
    <property type="match status" value="1"/>
</dbReference>
<dbReference type="InterPro" id="IPR051612">
    <property type="entry name" value="Teichoic_Acid_Biosynth"/>
</dbReference>
<dbReference type="GO" id="GO:0005886">
    <property type="term" value="C:plasma membrane"/>
    <property type="evidence" value="ECO:0007669"/>
    <property type="project" value="UniProtKB-SubCell"/>
</dbReference>
<dbReference type="Proteomes" id="UP000675781">
    <property type="component" value="Unassembled WGS sequence"/>
</dbReference>
<dbReference type="InterPro" id="IPR029044">
    <property type="entry name" value="Nucleotide-diphossugar_trans"/>
</dbReference>
<dbReference type="Gene3D" id="3.90.550.10">
    <property type="entry name" value="Spore Coat Polysaccharide Biosynthesis Protein SpsA, Chain A"/>
    <property type="match status" value="1"/>
</dbReference>
<dbReference type="SUPFAM" id="SSF53448">
    <property type="entry name" value="Nucleotide-diphospho-sugar transferases"/>
    <property type="match status" value="1"/>
</dbReference>
<dbReference type="PANTHER" id="PTHR37316:SF3">
    <property type="entry name" value="TEICHOIC ACID GLYCEROL-PHOSPHATE TRANSFERASE"/>
    <property type="match status" value="1"/>
</dbReference>
<evidence type="ECO:0000313" key="8">
    <source>
        <dbReference type="EMBL" id="MBR7832322.1"/>
    </source>
</evidence>
<keyword evidence="5" id="KW-0777">Teichoic acid biosynthesis</keyword>
<dbReference type="Pfam" id="PF04464">
    <property type="entry name" value="Glyphos_transf"/>
    <property type="match status" value="1"/>
</dbReference>
<evidence type="ECO:0000256" key="5">
    <source>
        <dbReference type="ARBA" id="ARBA00022944"/>
    </source>
</evidence>
<evidence type="ECO:0000256" key="6">
    <source>
        <dbReference type="ARBA" id="ARBA00023136"/>
    </source>
</evidence>
<comment type="caution">
    <text evidence="8">The sequence shown here is derived from an EMBL/GenBank/DDBJ whole genome shotgun (WGS) entry which is preliminary data.</text>
</comment>
<evidence type="ECO:0000256" key="1">
    <source>
        <dbReference type="ARBA" id="ARBA00004202"/>
    </source>
</evidence>
<organism evidence="8 9">
    <name type="scientific">Actinospica durhamensis</name>
    <dbReference type="NCBI Taxonomy" id="1508375"/>
    <lineage>
        <taxon>Bacteria</taxon>
        <taxon>Bacillati</taxon>
        <taxon>Actinomycetota</taxon>
        <taxon>Actinomycetes</taxon>
        <taxon>Catenulisporales</taxon>
        <taxon>Actinospicaceae</taxon>
        <taxon>Actinospica</taxon>
    </lineage>
</organism>
<keyword evidence="4" id="KW-0808">Transferase</keyword>
<gene>
    <name evidence="8" type="ORF">KDL01_03580</name>
</gene>
<evidence type="ECO:0000256" key="3">
    <source>
        <dbReference type="ARBA" id="ARBA00022475"/>
    </source>
</evidence>
<reference evidence="8" key="1">
    <citation type="submission" date="2021-04" db="EMBL/GenBank/DDBJ databases">
        <title>Genome based classification of Actinospica acidithermotolerans sp. nov., an actinobacterium isolated from an Indonesian hot spring.</title>
        <authorList>
            <person name="Kusuma A.B."/>
            <person name="Putra K.E."/>
            <person name="Nafisah S."/>
            <person name="Loh J."/>
            <person name="Nouioui I."/>
            <person name="Goodfellow M."/>
        </authorList>
    </citation>
    <scope>NUCLEOTIDE SEQUENCE</scope>
    <source>
        <strain evidence="8">CSCA 57</strain>
    </source>
</reference>
<keyword evidence="9" id="KW-1185">Reference proteome</keyword>
<feature type="domain" description="Glycosyltransferase 2-like" evidence="7">
    <location>
        <begin position="13"/>
        <end position="154"/>
    </location>
</feature>
<dbReference type="Pfam" id="PF00535">
    <property type="entry name" value="Glycos_transf_2"/>
    <property type="match status" value="1"/>
</dbReference>
<dbReference type="RefSeq" id="WP_212526853.1">
    <property type="nucleotide sequence ID" value="NZ_JAGSOG010000009.1"/>
</dbReference>
<comment type="similarity">
    <text evidence="2">Belongs to the CDP-glycerol glycerophosphotransferase family.</text>
</comment>
<dbReference type="Gene3D" id="3.40.50.11820">
    <property type="match status" value="1"/>
</dbReference>
<evidence type="ECO:0000256" key="4">
    <source>
        <dbReference type="ARBA" id="ARBA00022679"/>
    </source>
</evidence>
<dbReference type="InterPro" id="IPR001173">
    <property type="entry name" value="Glyco_trans_2-like"/>
</dbReference>
<dbReference type="EMBL" id="JAGSOG010000009">
    <property type="protein sequence ID" value="MBR7832322.1"/>
    <property type="molecule type" value="Genomic_DNA"/>
</dbReference>
<protein>
    <submittedName>
        <fullName evidence="8">CDP-glycerol glycerophosphotransferase family protein</fullName>
    </submittedName>
</protein>
<name>A0A941EIU9_9ACTN</name>
<dbReference type="Gene3D" id="3.40.50.12580">
    <property type="match status" value="1"/>
</dbReference>
<accession>A0A941EIU9</accession>
<dbReference type="PANTHER" id="PTHR37316">
    <property type="entry name" value="TEICHOIC ACID GLYCEROL-PHOSPHATE PRIMASE"/>
    <property type="match status" value="1"/>
</dbReference>
<dbReference type="InterPro" id="IPR007554">
    <property type="entry name" value="Glycerophosphate_synth"/>
</dbReference>
<dbReference type="GO" id="GO:0047355">
    <property type="term" value="F:CDP-glycerol glycerophosphotransferase activity"/>
    <property type="evidence" value="ECO:0007669"/>
    <property type="project" value="InterPro"/>
</dbReference>
<keyword evidence="6" id="KW-0472">Membrane</keyword>